<dbReference type="InterPro" id="IPR006315">
    <property type="entry name" value="OM_autotransptr_brl_dom"/>
</dbReference>
<organism evidence="3 4">
    <name type="scientific">Microbulbifer agarilyticus</name>
    <dbReference type="NCBI Taxonomy" id="260552"/>
    <lineage>
        <taxon>Bacteria</taxon>
        <taxon>Pseudomonadati</taxon>
        <taxon>Pseudomonadota</taxon>
        <taxon>Gammaproteobacteria</taxon>
        <taxon>Cellvibrionales</taxon>
        <taxon>Microbulbiferaceae</taxon>
        <taxon>Microbulbifer</taxon>
    </lineage>
</organism>
<dbReference type="InterPro" id="IPR036709">
    <property type="entry name" value="Autotransporte_beta_dom_sf"/>
</dbReference>
<evidence type="ECO:0000256" key="1">
    <source>
        <dbReference type="SAM" id="SignalP"/>
    </source>
</evidence>
<dbReference type="SMART" id="SM00869">
    <property type="entry name" value="Autotransporter"/>
    <property type="match status" value="1"/>
</dbReference>
<dbReference type="GO" id="GO:0019867">
    <property type="term" value="C:outer membrane"/>
    <property type="evidence" value="ECO:0007669"/>
    <property type="project" value="InterPro"/>
</dbReference>
<accession>A0A1Q2M1G4</accession>
<evidence type="ECO:0000313" key="4">
    <source>
        <dbReference type="Proteomes" id="UP000188219"/>
    </source>
</evidence>
<dbReference type="InterPro" id="IPR012332">
    <property type="entry name" value="Autotransporter_pectin_lyase_C"/>
</dbReference>
<dbReference type="Gene3D" id="2.40.128.130">
    <property type="entry name" value="Autotransporter beta-domain"/>
    <property type="match status" value="1"/>
</dbReference>
<dbReference type="Pfam" id="PF18883">
    <property type="entry name" value="AC_1"/>
    <property type="match status" value="1"/>
</dbReference>
<reference evidence="3" key="1">
    <citation type="submission" date="2017-02" db="EMBL/GenBank/DDBJ databases">
        <title>Genome of Microbulbifer agarilyticus GP101.</title>
        <authorList>
            <person name="Jung J."/>
            <person name="Bae S.S."/>
            <person name="Baek K."/>
        </authorList>
    </citation>
    <scope>NUCLEOTIDE SEQUENCE [LARGE SCALE GENOMIC DNA]</scope>
    <source>
        <strain evidence="3">GP101</strain>
    </source>
</reference>
<dbReference type="PROSITE" id="PS51208">
    <property type="entry name" value="AUTOTRANSPORTER"/>
    <property type="match status" value="1"/>
</dbReference>
<sequence length="631" mass="68541">MLYSRVTRDIGAGTAAALLAPLLTTLLLLPFSANAQIQLDGGDNQYILEADDNAASNNTLLIDGGNGFDTLTLRDVVISNPARLQRWESIALDGASRLTLDTTLVLGDDGDHPGRLRIGSDSTLALPHLGAAIIPYRDQRLSLINHGVIDMRGSTANQLLVQGDYSGTGIIHMDMIAGDDDSLADRLILNGGHASGSTQLVFDRFSGNGADTIDGILVVETTGGATTASGAFYMDSPISAGPYEYFLFRGARNPEDSDNWFLRSNLLPVDAGGDESDGLNLRASSGTADIETGASPAAAPLLNLAAANTITEPLPLYRPEVPLYAQAKSLARLTSLQEIGSYHKRRGEQRSWFDGINQEWARVHHTRADYNWRGDVDNRFDGNISGFQVGKNFWAGPTCTGGAREMGLFVGSTRTSGDVTGFARGFNNFDAGRNQLTSHHLGYYFNDYRPNMGYFDFTAKVAYVKLHSQSTRGIGDTITGPQLTLSMEKGFTWQVSESLNLEPQLQAVVNYTNFSAYEDGISWVDPDKTPEANFRAGIRGYNVDSQWLDGNLRLYLFGNLWHTLGGNDQLVYNLDQQTDLEREATWGEFGAGVVLLESQYGSAFINVGYQTSLDGLNWSGGNASLGFNWAW</sequence>
<dbReference type="InterPro" id="IPR043990">
    <property type="entry name" value="AC_1"/>
</dbReference>
<dbReference type="InterPro" id="IPR005546">
    <property type="entry name" value="Autotransporte_beta"/>
</dbReference>
<keyword evidence="1" id="KW-0732">Signal</keyword>
<proteinExistence type="predicted"/>
<dbReference type="RefSeq" id="WP_077400031.1">
    <property type="nucleotide sequence ID" value="NZ_CP019650.1"/>
</dbReference>
<dbReference type="EMBL" id="CP019650">
    <property type="protein sequence ID" value="AQQ66544.1"/>
    <property type="molecule type" value="Genomic_DNA"/>
</dbReference>
<feature type="chain" id="PRO_5013338064" description="Autotransporter domain-containing protein" evidence="1">
    <location>
        <begin position="36"/>
        <end position="631"/>
    </location>
</feature>
<dbReference type="SUPFAM" id="SSF51126">
    <property type="entry name" value="Pectin lyase-like"/>
    <property type="match status" value="1"/>
</dbReference>
<protein>
    <recommendedName>
        <fullName evidence="2">Autotransporter domain-containing protein</fullName>
    </recommendedName>
</protein>
<dbReference type="SUPFAM" id="SSF103515">
    <property type="entry name" value="Autotransporter"/>
    <property type="match status" value="1"/>
</dbReference>
<dbReference type="InterPro" id="IPR011050">
    <property type="entry name" value="Pectin_lyase_fold/virulence"/>
</dbReference>
<gene>
    <name evidence="3" type="ORF">Mag101_01960</name>
</gene>
<evidence type="ECO:0000313" key="3">
    <source>
        <dbReference type="EMBL" id="AQQ66544.1"/>
    </source>
</evidence>
<dbReference type="NCBIfam" id="TIGR01414">
    <property type="entry name" value="autotrans_barl"/>
    <property type="match status" value="1"/>
</dbReference>
<dbReference type="Proteomes" id="UP000188219">
    <property type="component" value="Chromosome"/>
</dbReference>
<feature type="domain" description="Autotransporter" evidence="2">
    <location>
        <begin position="345"/>
        <end position="631"/>
    </location>
</feature>
<keyword evidence="4" id="KW-1185">Reference proteome</keyword>
<evidence type="ECO:0000259" key="2">
    <source>
        <dbReference type="PROSITE" id="PS51208"/>
    </source>
</evidence>
<feature type="signal peptide" evidence="1">
    <location>
        <begin position="1"/>
        <end position="35"/>
    </location>
</feature>
<dbReference type="STRING" id="260552.Mag101_01960"/>
<dbReference type="CDD" id="cd01344">
    <property type="entry name" value="PL2_Passenger_AT"/>
    <property type="match status" value="1"/>
</dbReference>
<dbReference type="AlphaFoldDB" id="A0A1Q2M1G4"/>
<dbReference type="Gene3D" id="2.160.20.20">
    <property type="match status" value="1"/>
</dbReference>
<name>A0A1Q2M1G4_9GAMM</name>
<dbReference type="KEGG" id="maga:Mag101_01960"/>
<dbReference type="OrthoDB" id="6053567at2"/>